<dbReference type="Pfam" id="PF00989">
    <property type="entry name" value="PAS"/>
    <property type="match status" value="1"/>
</dbReference>
<evidence type="ECO:0000256" key="2">
    <source>
        <dbReference type="ARBA" id="ARBA00012438"/>
    </source>
</evidence>
<comment type="catalytic activity">
    <reaction evidence="1">
        <text>ATP + protein L-histidine = ADP + protein N-phospho-L-histidine.</text>
        <dbReference type="EC" id="2.7.13.3"/>
    </reaction>
</comment>
<dbReference type="CDD" id="cd00130">
    <property type="entry name" value="PAS"/>
    <property type="match status" value="1"/>
</dbReference>
<gene>
    <name evidence="10" type="ORF">DCF15_14110</name>
</gene>
<feature type="domain" description="Histidine kinase" evidence="8">
    <location>
        <begin position="350"/>
        <end position="561"/>
    </location>
</feature>
<protein>
    <recommendedName>
        <fullName evidence="2">histidine kinase</fullName>
        <ecNumber evidence="2">2.7.13.3</ecNumber>
    </recommendedName>
</protein>
<dbReference type="Pfam" id="PF02518">
    <property type="entry name" value="HATPase_c"/>
    <property type="match status" value="1"/>
</dbReference>
<reference evidence="11" key="1">
    <citation type="submission" date="2018-04" db="EMBL/GenBank/DDBJ databases">
        <authorList>
            <person name="Cornet L."/>
        </authorList>
    </citation>
    <scope>NUCLEOTIDE SEQUENCE [LARGE SCALE GENOMIC DNA]</scope>
</reference>
<reference evidence="10 11" key="2">
    <citation type="submission" date="2018-06" db="EMBL/GenBank/DDBJ databases">
        <title>Metagenomic assembly of (sub)arctic Cyanobacteria and their associated microbiome from non-axenic cultures.</title>
        <authorList>
            <person name="Baurain D."/>
        </authorList>
    </citation>
    <scope>NUCLEOTIDE SEQUENCE [LARGE SCALE GENOMIC DNA]</scope>
    <source>
        <strain evidence="10">ULC027bin1</strain>
    </source>
</reference>
<comment type="caution">
    <text evidence="10">The sequence shown here is derived from an EMBL/GenBank/DDBJ whole genome shotgun (WGS) entry which is preliminary data.</text>
</comment>
<dbReference type="InterPro" id="IPR003661">
    <property type="entry name" value="HisK_dim/P_dom"/>
</dbReference>
<proteinExistence type="predicted"/>
<dbReference type="InterPro" id="IPR036097">
    <property type="entry name" value="HisK_dim/P_sf"/>
</dbReference>
<dbReference type="GO" id="GO:0016020">
    <property type="term" value="C:membrane"/>
    <property type="evidence" value="ECO:0007669"/>
    <property type="project" value="UniProtKB-SubCell"/>
</dbReference>
<feature type="domain" description="PAS" evidence="9">
    <location>
        <begin position="18"/>
        <end position="88"/>
    </location>
</feature>
<dbReference type="InterPro" id="IPR004358">
    <property type="entry name" value="Sig_transdc_His_kin-like_C"/>
</dbReference>
<keyword evidence="5" id="KW-0418">Kinase</keyword>
<evidence type="ECO:0000256" key="4">
    <source>
        <dbReference type="ARBA" id="ARBA00022679"/>
    </source>
</evidence>
<dbReference type="PROSITE" id="PS50109">
    <property type="entry name" value="HIS_KIN"/>
    <property type="match status" value="1"/>
</dbReference>
<evidence type="ECO:0000256" key="6">
    <source>
        <dbReference type="ARBA" id="ARBA00023012"/>
    </source>
</evidence>
<dbReference type="InterPro" id="IPR036890">
    <property type="entry name" value="HATPase_C_sf"/>
</dbReference>
<dbReference type="InterPro" id="IPR050351">
    <property type="entry name" value="BphY/WalK/GraS-like"/>
</dbReference>
<dbReference type="InterPro" id="IPR005467">
    <property type="entry name" value="His_kinase_dom"/>
</dbReference>
<dbReference type="GO" id="GO:0000155">
    <property type="term" value="F:phosphorelay sensor kinase activity"/>
    <property type="evidence" value="ECO:0007669"/>
    <property type="project" value="InterPro"/>
</dbReference>
<dbReference type="SUPFAM" id="SSF47384">
    <property type="entry name" value="Homodimeric domain of signal transducing histidine kinase"/>
    <property type="match status" value="1"/>
</dbReference>
<accession>A0A2W4X4W1</accession>
<dbReference type="SUPFAM" id="SSF55874">
    <property type="entry name" value="ATPase domain of HSP90 chaperone/DNA topoisomerase II/histidine kinase"/>
    <property type="match status" value="1"/>
</dbReference>
<dbReference type="SUPFAM" id="SSF55785">
    <property type="entry name" value="PYP-like sensor domain (PAS domain)"/>
    <property type="match status" value="2"/>
</dbReference>
<dbReference type="Gene3D" id="3.30.565.10">
    <property type="entry name" value="Histidine kinase-like ATPase, C-terminal domain"/>
    <property type="match status" value="1"/>
</dbReference>
<dbReference type="Pfam" id="PF08448">
    <property type="entry name" value="PAS_4"/>
    <property type="match status" value="1"/>
</dbReference>
<evidence type="ECO:0000256" key="3">
    <source>
        <dbReference type="ARBA" id="ARBA00022553"/>
    </source>
</evidence>
<dbReference type="PRINTS" id="PR00344">
    <property type="entry name" value="BCTRLSENSOR"/>
</dbReference>
<name>A0A2W4X4W1_9CYAN</name>
<dbReference type="PROSITE" id="PS50112">
    <property type="entry name" value="PAS"/>
    <property type="match status" value="1"/>
</dbReference>
<evidence type="ECO:0000313" key="10">
    <source>
        <dbReference type="EMBL" id="PZO52106.1"/>
    </source>
</evidence>
<dbReference type="InterPro" id="IPR013656">
    <property type="entry name" value="PAS_4"/>
</dbReference>
<organism evidence="10 11">
    <name type="scientific">Phormidesmis priestleyi</name>
    <dbReference type="NCBI Taxonomy" id="268141"/>
    <lineage>
        <taxon>Bacteria</taxon>
        <taxon>Bacillati</taxon>
        <taxon>Cyanobacteriota</taxon>
        <taxon>Cyanophyceae</taxon>
        <taxon>Leptolyngbyales</taxon>
        <taxon>Leptolyngbyaceae</taxon>
        <taxon>Phormidesmis</taxon>
    </lineage>
</organism>
<dbReference type="AlphaFoldDB" id="A0A2W4X4W1"/>
<dbReference type="GO" id="GO:0007234">
    <property type="term" value="P:osmosensory signaling via phosphorelay pathway"/>
    <property type="evidence" value="ECO:0007669"/>
    <property type="project" value="TreeGrafter"/>
</dbReference>
<dbReference type="SMART" id="SM00387">
    <property type="entry name" value="HATPase_c"/>
    <property type="match status" value="1"/>
</dbReference>
<dbReference type="Gene3D" id="1.10.287.130">
    <property type="match status" value="1"/>
</dbReference>
<dbReference type="GO" id="GO:0000156">
    <property type="term" value="F:phosphorelay response regulator activity"/>
    <property type="evidence" value="ECO:0007669"/>
    <property type="project" value="TreeGrafter"/>
</dbReference>
<dbReference type="EMBL" id="QBMP01000153">
    <property type="protein sequence ID" value="PZO52106.1"/>
    <property type="molecule type" value="Genomic_DNA"/>
</dbReference>
<dbReference type="SMART" id="SM00388">
    <property type="entry name" value="HisKA"/>
    <property type="match status" value="1"/>
</dbReference>
<keyword evidence="7" id="KW-0472">Membrane</keyword>
<dbReference type="PANTHER" id="PTHR42878:SF15">
    <property type="entry name" value="BACTERIOPHYTOCHROME"/>
    <property type="match status" value="1"/>
</dbReference>
<evidence type="ECO:0000256" key="7">
    <source>
        <dbReference type="ARBA" id="ARBA00023136"/>
    </source>
</evidence>
<dbReference type="Pfam" id="PF00512">
    <property type="entry name" value="HisKA"/>
    <property type="match status" value="1"/>
</dbReference>
<dbReference type="EC" id="2.7.13.3" evidence="2"/>
<evidence type="ECO:0000256" key="1">
    <source>
        <dbReference type="ARBA" id="ARBA00000085"/>
    </source>
</evidence>
<dbReference type="CDD" id="cd00082">
    <property type="entry name" value="HisKA"/>
    <property type="match status" value="1"/>
</dbReference>
<dbReference type="InterPro" id="IPR013767">
    <property type="entry name" value="PAS_fold"/>
</dbReference>
<keyword evidence="3" id="KW-0597">Phosphoprotein</keyword>
<dbReference type="InterPro" id="IPR003594">
    <property type="entry name" value="HATPase_dom"/>
</dbReference>
<keyword evidence="6" id="KW-0902">Two-component regulatory system</keyword>
<dbReference type="NCBIfam" id="TIGR00229">
    <property type="entry name" value="sensory_box"/>
    <property type="match status" value="1"/>
</dbReference>
<dbReference type="GO" id="GO:0006355">
    <property type="term" value="P:regulation of DNA-templated transcription"/>
    <property type="evidence" value="ECO:0007669"/>
    <property type="project" value="InterPro"/>
</dbReference>
<dbReference type="InterPro" id="IPR000014">
    <property type="entry name" value="PAS"/>
</dbReference>
<evidence type="ECO:0000259" key="9">
    <source>
        <dbReference type="PROSITE" id="PS50112"/>
    </source>
</evidence>
<evidence type="ECO:0000313" key="11">
    <source>
        <dbReference type="Proteomes" id="UP000249794"/>
    </source>
</evidence>
<dbReference type="Proteomes" id="UP000249794">
    <property type="component" value="Unassembled WGS sequence"/>
</dbReference>
<dbReference type="SMART" id="SM00091">
    <property type="entry name" value="PAS"/>
    <property type="match status" value="2"/>
</dbReference>
<dbReference type="GO" id="GO:0030295">
    <property type="term" value="F:protein kinase activator activity"/>
    <property type="evidence" value="ECO:0007669"/>
    <property type="project" value="TreeGrafter"/>
</dbReference>
<sequence>MSSLPDSASDSFFNADLSTADLAFFFTLSADVMCILDSNGHCLRINPAFEQLLGYSSLAMRDRTLTSLAHPDDRVATQTAIDQLLLGSAESAGSESSADGAIAHVSNHFTNRFTNRLIGADDQWHPLDWTISVVSLPADAQRLYCVARKMIGTQSANPLATAQERYVELLETERQTNSRAEKLKAEAQLYANAVRNMQVGLHIWQLKDLDDVNSFELIATNPAAGEFVSMSMEGTIGKTLAEIFPALVETDIPQTYANVVRTGEPCDLGEVPYADARPDKHGEQRFFAVKAFPLANRCVGVAFENITASKQAARDLQRYTDDLLTVNQLLTDAMSMLEQRNQELDQFAYVTSHDLKAPLRAIANLATWIEEDLGSSLPPENAEQFELLKNRVHRMEGLINGLLEYSRIGRIEHSYERVDTKELLDDILDSLSPPSAFTIEITPDMPLLKAQKLLLSQVFSNLISNAIKHHDRADGRVNISACEQGKFYEFCVADDGPGIDPDYHQKIFAIFQTLQSRDDLESTGIGLSIVQKVVRAEGGEITLRSQVGEGSEFRFTWPKSPPDRDAASAVR</sequence>
<evidence type="ECO:0000256" key="5">
    <source>
        <dbReference type="ARBA" id="ARBA00022777"/>
    </source>
</evidence>
<evidence type="ECO:0000259" key="8">
    <source>
        <dbReference type="PROSITE" id="PS50109"/>
    </source>
</evidence>
<dbReference type="PANTHER" id="PTHR42878">
    <property type="entry name" value="TWO-COMPONENT HISTIDINE KINASE"/>
    <property type="match status" value="1"/>
</dbReference>
<dbReference type="Gene3D" id="3.30.450.20">
    <property type="entry name" value="PAS domain"/>
    <property type="match status" value="2"/>
</dbReference>
<dbReference type="InterPro" id="IPR035965">
    <property type="entry name" value="PAS-like_dom_sf"/>
</dbReference>
<keyword evidence="4" id="KW-0808">Transferase</keyword>